<evidence type="ECO:0000313" key="2">
    <source>
        <dbReference type="Proteomes" id="UP000318833"/>
    </source>
</evidence>
<dbReference type="EMBL" id="VLNR01000028">
    <property type="protein sequence ID" value="TSE07932.1"/>
    <property type="molecule type" value="Genomic_DNA"/>
</dbReference>
<gene>
    <name evidence="1" type="ORF">FOF46_14500</name>
</gene>
<protein>
    <submittedName>
        <fullName evidence="1">Uncharacterized protein</fullName>
    </submittedName>
</protein>
<dbReference type="Proteomes" id="UP000318833">
    <property type="component" value="Unassembled WGS sequence"/>
</dbReference>
<sequence length="304" mass="34593">MNKFLFLVCTFFSVNFYAQDVIKESDIVILNIDMPFIDKILSYEYQEEILVEIPPKNEGDETTYEKQIITTNRPKISETKYLRSWVRFKVIDIDDTNKKVILKAQNFTRSWRKRTFGSKKADWIGNKYNDILYTVNKDEFDKYATKYVKQKKKGSGAYSVGLLSLPFKARPVTTVEGQSGSLGFDTDFNLNSTLNVRLGGGKEGSTSLNFQMGAGIGSVGLDSNNASLVESTKTQDVATLTGLTGLMLEYDRVQFGIYIGVDYINNQRQFDWENNGNIWFGLGIGYRIFNVSISDQNEKQSQEK</sequence>
<dbReference type="OrthoDB" id="1158431at2"/>
<evidence type="ECO:0000313" key="1">
    <source>
        <dbReference type="EMBL" id="TSE07932.1"/>
    </source>
</evidence>
<comment type="caution">
    <text evidence="1">The sequence shown here is derived from an EMBL/GenBank/DDBJ whole genome shotgun (WGS) entry which is preliminary data.</text>
</comment>
<proteinExistence type="predicted"/>
<keyword evidence="2" id="KW-1185">Reference proteome</keyword>
<name>A0A554VJ94_9FLAO</name>
<dbReference type="RefSeq" id="WP_143916946.1">
    <property type="nucleotide sequence ID" value="NZ_CANMXV010000043.1"/>
</dbReference>
<dbReference type="AlphaFoldDB" id="A0A554VJ94"/>
<organism evidence="1 2">
    <name type="scientific">Aquimarina algiphila</name>
    <dbReference type="NCBI Taxonomy" id="2047982"/>
    <lineage>
        <taxon>Bacteria</taxon>
        <taxon>Pseudomonadati</taxon>
        <taxon>Bacteroidota</taxon>
        <taxon>Flavobacteriia</taxon>
        <taxon>Flavobacteriales</taxon>
        <taxon>Flavobacteriaceae</taxon>
        <taxon>Aquimarina</taxon>
    </lineage>
</organism>
<reference evidence="1 2" key="1">
    <citation type="submission" date="2019-07" db="EMBL/GenBank/DDBJ databases">
        <title>The draft genome sequence of Aquimarina algiphila M91.</title>
        <authorList>
            <person name="Meng X."/>
        </authorList>
    </citation>
    <scope>NUCLEOTIDE SEQUENCE [LARGE SCALE GENOMIC DNA]</scope>
    <source>
        <strain evidence="1 2">M91</strain>
    </source>
</reference>
<accession>A0A554VJ94</accession>